<comment type="caution">
    <text evidence="2">The sequence shown here is derived from an EMBL/GenBank/DDBJ whole genome shotgun (WGS) entry which is preliminary data.</text>
</comment>
<dbReference type="Proteomes" id="UP001217918">
    <property type="component" value="Unassembled WGS sequence"/>
</dbReference>
<dbReference type="Pfam" id="PF12333">
    <property type="entry name" value="Ipi1_N"/>
    <property type="match status" value="1"/>
</dbReference>
<name>A0AAD9IE21_9PEZI</name>
<sequence>MGKKNLTNTSFKAKTIVVNQQSLATDSADAAEHFKAQLALATSARLDVQRKDALSYLTNRISSKPPCNPLGTPAVLMRVIPHITDSSKPVRGQLLKLLRAMPPSELRPHVGTILMYVRGGMTHLSEEIRSDTLGVVEWLLEAAGPEAVSCPGGWMKTLNSFSSMLGWNPVVGSAASSKGWTSSTKTALVAKRGPQAQARQIQVLARFLEVGFRPEPCAPYDPRAYWDNIYRLPGTSNAFAHLNLFGTPRDENEDMYPDRQSRLAVFQERWAEAITRGMEDAKKDGGAAGRAAATLEKVLLEQS</sequence>
<proteinExistence type="predicted"/>
<accession>A0AAD9IE21</accession>
<dbReference type="EMBL" id="JAQQPM010000009">
    <property type="protein sequence ID" value="KAK2075170.1"/>
    <property type="molecule type" value="Genomic_DNA"/>
</dbReference>
<organism evidence="2 3">
    <name type="scientific">Phyllachora maydis</name>
    <dbReference type="NCBI Taxonomy" id="1825666"/>
    <lineage>
        <taxon>Eukaryota</taxon>
        <taxon>Fungi</taxon>
        <taxon>Dikarya</taxon>
        <taxon>Ascomycota</taxon>
        <taxon>Pezizomycotina</taxon>
        <taxon>Sordariomycetes</taxon>
        <taxon>Sordariomycetidae</taxon>
        <taxon>Phyllachorales</taxon>
        <taxon>Phyllachoraceae</taxon>
        <taxon>Phyllachora</taxon>
    </lineage>
</organism>
<dbReference type="AlphaFoldDB" id="A0AAD9IE21"/>
<reference evidence="2" key="1">
    <citation type="journal article" date="2023" name="Mol. Plant Microbe Interact.">
        <title>Elucidating the Obligate Nature and Biological Capacity of an Invasive Fungal Corn Pathogen.</title>
        <authorList>
            <person name="MacCready J.S."/>
            <person name="Roggenkamp E.M."/>
            <person name="Gdanetz K."/>
            <person name="Chilvers M.I."/>
        </authorList>
    </citation>
    <scope>NUCLEOTIDE SEQUENCE</scope>
    <source>
        <strain evidence="2">PM02</strain>
    </source>
</reference>
<gene>
    <name evidence="2" type="ORF">P8C59_009317</name>
</gene>
<keyword evidence="3" id="KW-1185">Reference proteome</keyword>
<protein>
    <recommendedName>
        <fullName evidence="1">Pre-rRNA-processing protein Ipi1 N-terminal domain-containing protein</fullName>
    </recommendedName>
</protein>
<evidence type="ECO:0000313" key="2">
    <source>
        <dbReference type="EMBL" id="KAK2075170.1"/>
    </source>
</evidence>
<dbReference type="InterPro" id="IPR024679">
    <property type="entry name" value="Ipi1_N"/>
</dbReference>
<evidence type="ECO:0000313" key="3">
    <source>
        <dbReference type="Proteomes" id="UP001217918"/>
    </source>
</evidence>
<evidence type="ECO:0000259" key="1">
    <source>
        <dbReference type="Pfam" id="PF12333"/>
    </source>
</evidence>
<feature type="domain" description="Pre-rRNA-processing protein Ipi1 N-terminal" evidence="1">
    <location>
        <begin position="105"/>
        <end position="208"/>
    </location>
</feature>